<gene>
    <name evidence="1" type="primary">OTOMP</name>
</gene>
<evidence type="ECO:0000313" key="1">
    <source>
        <dbReference type="EMBL" id="SBS02347.1"/>
    </source>
</evidence>
<name>A0A1A8R9I7_9TELE</name>
<accession>A0A1A8R9I7</accession>
<protein>
    <submittedName>
        <fullName evidence="1">Otolith matrix protein</fullName>
    </submittedName>
</protein>
<dbReference type="EMBL" id="HAEG01016307">
    <property type="protein sequence ID" value="SBS02347.1"/>
    <property type="molecule type" value="Transcribed_RNA"/>
</dbReference>
<dbReference type="AlphaFoldDB" id="A0A1A8R9I7"/>
<sequence length="95" mass="10220">VVTPPGWGPLTPPCCKPSSVRASADGRGGRYPAHQLPPHPAVSILPSLPSGSLCLNFFCLRLLFFCFAVKIFSPCIFHISTLTPFPPNLVCCPTR</sequence>
<organism evidence="1">
    <name type="scientific">Nothobranchius pienaari</name>
    <dbReference type="NCBI Taxonomy" id="704102"/>
    <lineage>
        <taxon>Eukaryota</taxon>
        <taxon>Metazoa</taxon>
        <taxon>Chordata</taxon>
        <taxon>Craniata</taxon>
        <taxon>Vertebrata</taxon>
        <taxon>Euteleostomi</taxon>
        <taxon>Actinopterygii</taxon>
        <taxon>Neopterygii</taxon>
        <taxon>Teleostei</taxon>
        <taxon>Neoteleostei</taxon>
        <taxon>Acanthomorphata</taxon>
        <taxon>Ovalentaria</taxon>
        <taxon>Atherinomorphae</taxon>
        <taxon>Cyprinodontiformes</taxon>
        <taxon>Nothobranchiidae</taxon>
        <taxon>Nothobranchius</taxon>
    </lineage>
</organism>
<feature type="non-terminal residue" evidence="1">
    <location>
        <position position="1"/>
    </location>
</feature>
<reference evidence="1" key="2">
    <citation type="submission" date="2016-06" db="EMBL/GenBank/DDBJ databases">
        <title>The genome of a short-lived fish provides insights into sex chromosome evolution and the genetic control of aging.</title>
        <authorList>
            <person name="Reichwald K."/>
            <person name="Felder M."/>
            <person name="Petzold A."/>
            <person name="Koch P."/>
            <person name="Groth M."/>
            <person name="Platzer M."/>
        </authorList>
    </citation>
    <scope>NUCLEOTIDE SEQUENCE</scope>
    <source>
        <tissue evidence="1">Brain</tissue>
    </source>
</reference>
<reference evidence="1" key="1">
    <citation type="submission" date="2016-05" db="EMBL/GenBank/DDBJ databases">
        <authorList>
            <person name="Lavstsen T."/>
            <person name="Jespersen J.S."/>
        </authorList>
    </citation>
    <scope>NUCLEOTIDE SEQUENCE</scope>
    <source>
        <tissue evidence="1">Brain</tissue>
    </source>
</reference>
<proteinExistence type="predicted"/>